<dbReference type="GO" id="GO:0006281">
    <property type="term" value="P:DNA repair"/>
    <property type="evidence" value="ECO:0007669"/>
    <property type="project" value="UniProtKB-UniRule"/>
</dbReference>
<dbReference type="GO" id="GO:0003677">
    <property type="term" value="F:DNA binding"/>
    <property type="evidence" value="ECO:0007669"/>
    <property type="project" value="UniProtKB-KW"/>
</dbReference>
<dbReference type="InterPro" id="IPR002176">
    <property type="entry name" value="X-over_junc_endoDNase_RuvC"/>
</dbReference>
<feature type="binding site" evidence="13">
    <location>
        <position position="139"/>
    </location>
    <ligand>
        <name>Mg(2+)</name>
        <dbReference type="ChEBI" id="CHEBI:18420"/>
        <label>1</label>
    </ligand>
</feature>
<dbReference type="GO" id="GO:0006310">
    <property type="term" value="P:DNA recombination"/>
    <property type="evidence" value="ECO:0007669"/>
    <property type="project" value="UniProtKB-UniRule"/>
</dbReference>
<keyword evidence="11 13" id="KW-0234">DNA repair</keyword>
<comment type="similarity">
    <text evidence="1 13">Belongs to the RuvC family.</text>
</comment>
<dbReference type="InterPro" id="IPR036397">
    <property type="entry name" value="RNaseH_sf"/>
</dbReference>
<evidence type="ECO:0000256" key="12">
    <source>
        <dbReference type="ARBA" id="ARBA00029354"/>
    </source>
</evidence>
<dbReference type="GO" id="GO:0005737">
    <property type="term" value="C:cytoplasm"/>
    <property type="evidence" value="ECO:0007669"/>
    <property type="project" value="UniProtKB-SubCell"/>
</dbReference>
<name>A0A4Y6UDE0_9PROT</name>
<keyword evidence="5 13" id="KW-0255">Endonuclease</keyword>
<reference evidence="15 16" key="1">
    <citation type="submission" date="2019-03" db="EMBL/GenBank/DDBJ databases">
        <title>The complete genome sequence of Swingsia_sp. F3b2 LMG30590(T).</title>
        <authorList>
            <person name="Chua K.-O."/>
            <person name="Chan K.-G."/>
            <person name="See-Too W.-S."/>
        </authorList>
    </citation>
    <scope>NUCLEOTIDE SEQUENCE [LARGE SCALE GENOMIC DNA]</scope>
    <source>
        <strain evidence="15 16">F3b2</strain>
    </source>
</reference>
<organism evidence="15 16">
    <name type="scientific">Formicincola oecophyllae</name>
    <dbReference type="NCBI Taxonomy" id="2558361"/>
    <lineage>
        <taxon>Bacteria</taxon>
        <taxon>Pseudomonadati</taxon>
        <taxon>Pseudomonadota</taxon>
        <taxon>Alphaproteobacteria</taxon>
        <taxon>Acetobacterales</taxon>
        <taxon>Acetobacteraceae</taxon>
        <taxon>Formicincola</taxon>
    </lineage>
</organism>
<accession>A0A4Y6UDE0</accession>
<dbReference type="GO" id="GO:0009432">
    <property type="term" value="P:SOS response"/>
    <property type="evidence" value="ECO:0007669"/>
    <property type="project" value="UniProtKB-ARBA"/>
</dbReference>
<evidence type="ECO:0000256" key="4">
    <source>
        <dbReference type="ARBA" id="ARBA00022723"/>
    </source>
</evidence>
<dbReference type="Gene3D" id="3.30.420.10">
    <property type="entry name" value="Ribonuclease H-like superfamily/Ribonuclease H"/>
    <property type="match status" value="1"/>
</dbReference>
<dbReference type="KEGG" id="swf:E3E12_05765"/>
<sequence length="214" mass="23277">MRLLGVDPGLRYTGWGVVECVGNRMFYRASGIITPDVKLPMGQRLWRLHEGLWDVITQQNPHEVAVEETFVNTNPATSLRLGQARGVILMTPARAGLVVAEYSALRIKQAVVGTGRASKEQVAQMVTRLLPGASPRRSDEADALAVAICHAHHRQAPVQAVTSRASAKQVMLPSQRHSPVAPAAAMLARLVAEVGRDSGKATTLPSRPRRRKCR</sequence>
<keyword evidence="3 13" id="KW-0540">Nuclease</keyword>
<proteinExistence type="inferred from homology"/>
<dbReference type="PANTHER" id="PTHR30194:SF3">
    <property type="entry name" value="CROSSOVER JUNCTION ENDODEOXYRIBONUCLEASE RUVC"/>
    <property type="match status" value="1"/>
</dbReference>
<dbReference type="EC" id="3.1.21.10" evidence="13 14"/>
<comment type="function">
    <text evidence="13">The RuvA-RuvB-RuvC complex processes Holliday junction (HJ) DNA during genetic recombination and DNA repair. Endonuclease that resolves HJ intermediates. Cleaves cruciform DNA by making single-stranded nicks across the HJ at symmetrical positions within the homologous arms, yielding a 5'-phosphate and a 3'-hydroxyl group; requires a central core of homology in the junction. The consensus cleavage sequence is 5'-(A/T)TT(C/G)-3'. Cleavage occurs on the 3'-side of the TT dinucleotide at the point of strand exchange. HJ branch migration catalyzed by RuvA-RuvB allows RuvC to scan DNA until it finds its consensus sequence, where it cleaves and resolves the cruciform DNA.</text>
</comment>
<dbReference type="OrthoDB" id="9805499at2"/>
<feature type="binding site" evidence="13">
    <location>
        <position position="67"/>
    </location>
    <ligand>
        <name>Mg(2+)</name>
        <dbReference type="ChEBI" id="CHEBI:18420"/>
        <label>2</label>
    </ligand>
</feature>
<evidence type="ECO:0000256" key="1">
    <source>
        <dbReference type="ARBA" id="ARBA00009518"/>
    </source>
</evidence>
<dbReference type="HAMAP" id="MF_00034">
    <property type="entry name" value="RuvC"/>
    <property type="match status" value="1"/>
</dbReference>
<evidence type="ECO:0000256" key="8">
    <source>
        <dbReference type="ARBA" id="ARBA00022842"/>
    </source>
</evidence>
<keyword evidence="4 13" id="KW-0479">Metal-binding</keyword>
<keyword evidence="7 13" id="KW-0378">Hydrolase</keyword>
<dbReference type="PROSITE" id="PS01321">
    <property type="entry name" value="RUVC"/>
    <property type="match status" value="1"/>
</dbReference>
<evidence type="ECO:0000256" key="5">
    <source>
        <dbReference type="ARBA" id="ARBA00022759"/>
    </source>
</evidence>
<keyword evidence="2 13" id="KW-0963">Cytoplasm</keyword>
<dbReference type="GO" id="GO:0000287">
    <property type="term" value="F:magnesium ion binding"/>
    <property type="evidence" value="ECO:0007669"/>
    <property type="project" value="UniProtKB-UniRule"/>
</dbReference>
<keyword evidence="10 13" id="KW-0233">DNA recombination</keyword>
<dbReference type="Pfam" id="PF02075">
    <property type="entry name" value="RuvC"/>
    <property type="match status" value="1"/>
</dbReference>
<evidence type="ECO:0000256" key="9">
    <source>
        <dbReference type="ARBA" id="ARBA00023125"/>
    </source>
</evidence>
<comment type="subcellular location">
    <subcellularLocation>
        <location evidence="13">Cytoplasm</location>
    </subcellularLocation>
</comment>
<evidence type="ECO:0000256" key="3">
    <source>
        <dbReference type="ARBA" id="ARBA00022722"/>
    </source>
</evidence>
<evidence type="ECO:0000313" key="15">
    <source>
        <dbReference type="EMBL" id="QDH14421.1"/>
    </source>
</evidence>
<dbReference type="GO" id="GO:0048476">
    <property type="term" value="C:Holliday junction resolvase complex"/>
    <property type="evidence" value="ECO:0007669"/>
    <property type="project" value="UniProtKB-UniRule"/>
</dbReference>
<evidence type="ECO:0000256" key="6">
    <source>
        <dbReference type="ARBA" id="ARBA00022763"/>
    </source>
</evidence>
<evidence type="ECO:0000256" key="7">
    <source>
        <dbReference type="ARBA" id="ARBA00022801"/>
    </source>
</evidence>
<dbReference type="EMBL" id="CP038231">
    <property type="protein sequence ID" value="QDH14421.1"/>
    <property type="molecule type" value="Genomic_DNA"/>
</dbReference>
<dbReference type="NCBIfam" id="TIGR00228">
    <property type="entry name" value="ruvC"/>
    <property type="match status" value="1"/>
</dbReference>
<feature type="active site" evidence="13">
    <location>
        <position position="67"/>
    </location>
</feature>
<dbReference type="InterPro" id="IPR020563">
    <property type="entry name" value="X-over_junc_endoDNase_Mg_BS"/>
</dbReference>
<protein>
    <recommendedName>
        <fullName evidence="13 14">Crossover junction endodeoxyribonuclease RuvC</fullName>
        <ecNumber evidence="13 14">3.1.21.10</ecNumber>
    </recommendedName>
    <alternativeName>
        <fullName evidence="13">Holliday junction nuclease RuvC</fullName>
    </alternativeName>
    <alternativeName>
        <fullName evidence="13">Holliday junction resolvase RuvC</fullName>
    </alternativeName>
</protein>
<evidence type="ECO:0000256" key="11">
    <source>
        <dbReference type="ARBA" id="ARBA00023204"/>
    </source>
</evidence>
<dbReference type="PRINTS" id="PR00696">
    <property type="entry name" value="RSOLVASERUVC"/>
</dbReference>
<evidence type="ECO:0000256" key="2">
    <source>
        <dbReference type="ARBA" id="ARBA00022490"/>
    </source>
</evidence>
<keyword evidence="9 13" id="KW-0238">DNA-binding</keyword>
<keyword evidence="16" id="KW-1185">Reference proteome</keyword>
<dbReference type="PANTHER" id="PTHR30194">
    <property type="entry name" value="CROSSOVER JUNCTION ENDODEOXYRIBONUCLEASE RUVC"/>
    <property type="match status" value="1"/>
</dbReference>
<dbReference type="InterPro" id="IPR012337">
    <property type="entry name" value="RNaseH-like_sf"/>
</dbReference>
<gene>
    <name evidence="13 15" type="primary">ruvC</name>
    <name evidence="15" type="ORF">E3E12_05765</name>
</gene>
<dbReference type="AlphaFoldDB" id="A0A4Y6UDE0"/>
<dbReference type="Proteomes" id="UP000318709">
    <property type="component" value="Chromosome"/>
</dbReference>
<comment type="subunit">
    <text evidence="13">Homodimer which binds Holliday junction (HJ) DNA. The HJ becomes 2-fold symmetrical on binding to RuvC with unstacked arms; it has a different conformation from HJ DNA in complex with RuvA. In the full resolvosome a probable DNA-RuvA(4)-RuvB(12)-RuvC(2) complex forms which resolves the HJ.</text>
</comment>
<comment type="cofactor">
    <cofactor evidence="13">
        <name>Mg(2+)</name>
        <dbReference type="ChEBI" id="CHEBI:18420"/>
    </cofactor>
    <text evidence="13">Binds 2 Mg(2+) ion per subunit.</text>
</comment>
<feature type="active site" evidence="13">
    <location>
        <position position="139"/>
    </location>
</feature>
<comment type="catalytic activity">
    <reaction evidence="12 13">
        <text>Endonucleolytic cleavage at a junction such as a reciprocal single-stranded crossover between two homologous DNA duplexes (Holliday junction).</text>
        <dbReference type="EC" id="3.1.21.10"/>
    </reaction>
</comment>
<evidence type="ECO:0000256" key="10">
    <source>
        <dbReference type="ARBA" id="ARBA00023172"/>
    </source>
</evidence>
<feature type="active site" evidence="13">
    <location>
        <position position="7"/>
    </location>
</feature>
<dbReference type="GO" id="GO:0008821">
    <property type="term" value="F:crossover junction DNA endonuclease activity"/>
    <property type="evidence" value="ECO:0007669"/>
    <property type="project" value="UniProtKB-UniRule"/>
</dbReference>
<feature type="binding site" evidence="13">
    <location>
        <position position="7"/>
    </location>
    <ligand>
        <name>Mg(2+)</name>
        <dbReference type="ChEBI" id="CHEBI:18420"/>
        <label>1</label>
    </ligand>
</feature>
<dbReference type="CDD" id="cd16962">
    <property type="entry name" value="RuvC"/>
    <property type="match status" value="1"/>
</dbReference>
<dbReference type="FunFam" id="3.30.420.10:FF:000002">
    <property type="entry name" value="Crossover junction endodeoxyribonuclease RuvC"/>
    <property type="match status" value="1"/>
</dbReference>
<evidence type="ECO:0000256" key="13">
    <source>
        <dbReference type="HAMAP-Rule" id="MF_00034"/>
    </source>
</evidence>
<keyword evidence="6 13" id="KW-0227">DNA damage</keyword>
<keyword evidence="8 13" id="KW-0460">Magnesium</keyword>
<evidence type="ECO:0000313" key="16">
    <source>
        <dbReference type="Proteomes" id="UP000318709"/>
    </source>
</evidence>
<evidence type="ECO:0000256" key="14">
    <source>
        <dbReference type="NCBIfam" id="TIGR00228"/>
    </source>
</evidence>
<dbReference type="SUPFAM" id="SSF53098">
    <property type="entry name" value="Ribonuclease H-like"/>
    <property type="match status" value="1"/>
</dbReference>